<dbReference type="GO" id="GO:0030170">
    <property type="term" value="F:pyridoxal phosphate binding"/>
    <property type="evidence" value="ECO:0007669"/>
    <property type="project" value="InterPro"/>
</dbReference>
<dbReference type="CDD" id="cd00609">
    <property type="entry name" value="AAT_like"/>
    <property type="match status" value="1"/>
</dbReference>
<dbReference type="PANTHER" id="PTHR46383:SF4">
    <property type="entry name" value="AMINOTRANSFERASE"/>
    <property type="match status" value="1"/>
</dbReference>
<sequence>MEHLLNPRLQEIEISGIRKFFNMVSGKKDIVSLTIGQPDFPTPSHIKEAGKQAIDHNHTTYTHNAGMLPLRNAISSFVQDEYNLTYDPNSEIIVTVGASQAIDITFRTILTPGDEVLLPAPVYPGYEPLIKLAGANPIHVDTTATNFKWNVELLKQYITDNTKCIVLPYPSNPTGATLTSSEVAELADFLKDHDIFLLSDEIYGQLTYEEKHTSIASFEEVRNQTIVINGVSKSHSMTGWRIGYALAPEWLSKHMLKVHQYNVSCPSSISQHAALEALTNGKNDTELMRIEYKKRLDYVHNRLEKMGIVMTKPGGAFYLFPEFPTNGMSSFDLAINLVENAGLAIVPGDAFSEFGQGYMRLSYAYDMDTLKLGMDRLESYLKENKLS</sequence>
<keyword evidence="3 6" id="KW-0032">Aminotransferase</keyword>
<dbReference type="InterPro" id="IPR004838">
    <property type="entry name" value="NHTrfase_class1_PyrdxlP-BS"/>
</dbReference>
<evidence type="ECO:0000256" key="3">
    <source>
        <dbReference type="ARBA" id="ARBA00022576"/>
    </source>
</evidence>
<keyword evidence="9" id="KW-1185">Reference proteome</keyword>
<dbReference type="SUPFAM" id="SSF53383">
    <property type="entry name" value="PLP-dependent transferases"/>
    <property type="match status" value="1"/>
</dbReference>
<dbReference type="InterPro" id="IPR015422">
    <property type="entry name" value="PyrdxlP-dep_Trfase_small"/>
</dbReference>
<dbReference type="AlphaFoldDB" id="A0A0A2T7F5"/>
<evidence type="ECO:0000256" key="6">
    <source>
        <dbReference type="RuleBase" id="RU000481"/>
    </source>
</evidence>
<keyword evidence="5" id="KW-0663">Pyridoxal phosphate</keyword>
<dbReference type="Proteomes" id="UP000030147">
    <property type="component" value="Unassembled WGS sequence"/>
</dbReference>
<dbReference type="EMBL" id="AVBF01000063">
    <property type="protein sequence ID" value="KGP71439.1"/>
    <property type="molecule type" value="Genomic_DNA"/>
</dbReference>
<dbReference type="Gene3D" id="3.90.1150.10">
    <property type="entry name" value="Aspartate Aminotransferase, domain 1"/>
    <property type="match status" value="1"/>
</dbReference>
<dbReference type="GO" id="GO:0008483">
    <property type="term" value="F:transaminase activity"/>
    <property type="evidence" value="ECO:0007669"/>
    <property type="project" value="UniProtKB-KW"/>
</dbReference>
<dbReference type="InterPro" id="IPR015421">
    <property type="entry name" value="PyrdxlP-dep_Trfase_major"/>
</dbReference>
<keyword evidence="4 6" id="KW-0808">Transferase</keyword>
<dbReference type="RefSeq" id="WP_036822912.1">
    <property type="nucleotide sequence ID" value="NZ_AVBF01000063.1"/>
</dbReference>
<comment type="caution">
    <text evidence="8">The sequence shown here is derived from an EMBL/GenBank/DDBJ whole genome shotgun (WGS) entry which is preliminary data.</text>
</comment>
<dbReference type="FunFam" id="3.40.640.10:FF:000033">
    <property type="entry name" value="Aspartate aminotransferase"/>
    <property type="match status" value="1"/>
</dbReference>
<comment type="cofactor">
    <cofactor evidence="1 6">
        <name>pyridoxal 5'-phosphate</name>
        <dbReference type="ChEBI" id="CHEBI:597326"/>
    </cofactor>
</comment>
<organism evidence="8 9">
    <name type="scientific">Pontibacillus yanchengensis Y32</name>
    <dbReference type="NCBI Taxonomy" id="1385514"/>
    <lineage>
        <taxon>Bacteria</taxon>
        <taxon>Bacillati</taxon>
        <taxon>Bacillota</taxon>
        <taxon>Bacilli</taxon>
        <taxon>Bacillales</taxon>
        <taxon>Bacillaceae</taxon>
        <taxon>Pontibacillus</taxon>
    </lineage>
</organism>
<accession>A0A0A2T7F5</accession>
<dbReference type="InterPro" id="IPR015424">
    <property type="entry name" value="PyrdxlP-dep_Trfase"/>
</dbReference>
<proteinExistence type="inferred from homology"/>
<dbReference type="eggNOG" id="COG0436">
    <property type="taxonomic scope" value="Bacteria"/>
</dbReference>
<dbReference type="PROSITE" id="PS00105">
    <property type="entry name" value="AA_TRANSFER_CLASS_1"/>
    <property type="match status" value="1"/>
</dbReference>
<evidence type="ECO:0000256" key="1">
    <source>
        <dbReference type="ARBA" id="ARBA00001933"/>
    </source>
</evidence>
<evidence type="ECO:0000313" key="9">
    <source>
        <dbReference type="Proteomes" id="UP000030147"/>
    </source>
</evidence>
<evidence type="ECO:0000259" key="7">
    <source>
        <dbReference type="Pfam" id="PF00155"/>
    </source>
</evidence>
<dbReference type="PANTHER" id="PTHR46383">
    <property type="entry name" value="ASPARTATE AMINOTRANSFERASE"/>
    <property type="match status" value="1"/>
</dbReference>
<dbReference type="EC" id="2.6.1.-" evidence="6"/>
<evidence type="ECO:0000256" key="4">
    <source>
        <dbReference type="ARBA" id="ARBA00022679"/>
    </source>
</evidence>
<dbReference type="Gene3D" id="3.40.640.10">
    <property type="entry name" value="Type I PLP-dependent aspartate aminotransferase-like (Major domain)"/>
    <property type="match status" value="1"/>
</dbReference>
<dbReference type="OrthoDB" id="9802328at2"/>
<reference evidence="8 9" key="1">
    <citation type="journal article" date="2015" name="Stand. Genomic Sci.">
        <title>High quality draft genome sequence of the moderately halophilic bacterium Pontibacillus yanchengensis Y32(T) and comparison among Pontibacillus genomes.</title>
        <authorList>
            <person name="Huang J."/>
            <person name="Qiao Z.X."/>
            <person name="Tang J.W."/>
            <person name="Wang G."/>
        </authorList>
    </citation>
    <scope>NUCLEOTIDE SEQUENCE [LARGE SCALE GENOMIC DNA]</scope>
    <source>
        <strain evidence="8 9">Y32</strain>
    </source>
</reference>
<dbReference type="InterPro" id="IPR004839">
    <property type="entry name" value="Aminotransferase_I/II_large"/>
</dbReference>
<gene>
    <name evidence="8" type="ORF">N782_19290</name>
</gene>
<evidence type="ECO:0000313" key="8">
    <source>
        <dbReference type="EMBL" id="KGP71439.1"/>
    </source>
</evidence>
<evidence type="ECO:0000256" key="2">
    <source>
        <dbReference type="ARBA" id="ARBA00007441"/>
    </source>
</evidence>
<name>A0A0A2T7F5_9BACI</name>
<dbReference type="Pfam" id="PF00155">
    <property type="entry name" value="Aminotran_1_2"/>
    <property type="match status" value="1"/>
</dbReference>
<dbReference type="STRING" id="1385514.N782_19290"/>
<dbReference type="GO" id="GO:0006520">
    <property type="term" value="P:amino acid metabolic process"/>
    <property type="evidence" value="ECO:0007669"/>
    <property type="project" value="InterPro"/>
</dbReference>
<dbReference type="NCBIfam" id="NF005817">
    <property type="entry name" value="PRK07683.1"/>
    <property type="match status" value="1"/>
</dbReference>
<comment type="similarity">
    <text evidence="2 6">Belongs to the class-I pyridoxal-phosphate-dependent aminotransferase family.</text>
</comment>
<evidence type="ECO:0000256" key="5">
    <source>
        <dbReference type="ARBA" id="ARBA00022898"/>
    </source>
</evidence>
<dbReference type="InterPro" id="IPR050596">
    <property type="entry name" value="AspAT/PAT-like"/>
</dbReference>
<protein>
    <recommendedName>
        <fullName evidence="6">Aminotransferase</fullName>
        <ecNumber evidence="6">2.6.1.-</ecNumber>
    </recommendedName>
</protein>
<feature type="domain" description="Aminotransferase class I/classII large" evidence="7">
    <location>
        <begin position="28"/>
        <end position="376"/>
    </location>
</feature>